<protein>
    <submittedName>
        <fullName evidence="8">ComEC/Rec2 family competence protein</fullName>
    </submittedName>
</protein>
<evidence type="ECO:0000313" key="8">
    <source>
        <dbReference type="EMBL" id="TXD98294.1"/>
    </source>
</evidence>
<keyword evidence="3 6" id="KW-0812">Transmembrane</keyword>
<feature type="transmembrane region" description="Helical" evidence="6">
    <location>
        <begin position="347"/>
        <end position="368"/>
    </location>
</feature>
<keyword evidence="4 6" id="KW-1133">Transmembrane helix</keyword>
<evidence type="ECO:0000313" key="9">
    <source>
        <dbReference type="Proteomes" id="UP000321903"/>
    </source>
</evidence>
<feature type="transmembrane region" description="Helical" evidence="6">
    <location>
        <begin position="596"/>
        <end position="618"/>
    </location>
</feature>
<feature type="domain" description="ComEC/Rec2-related protein" evidence="7">
    <location>
        <begin position="323"/>
        <end position="619"/>
    </location>
</feature>
<dbReference type="AlphaFoldDB" id="A0A5C7A6Z3"/>
<dbReference type="OrthoDB" id="9761531at2"/>
<dbReference type="Pfam" id="PF03772">
    <property type="entry name" value="Competence"/>
    <property type="match status" value="1"/>
</dbReference>
<feature type="transmembrane region" description="Helical" evidence="6">
    <location>
        <begin position="624"/>
        <end position="642"/>
    </location>
</feature>
<evidence type="ECO:0000256" key="2">
    <source>
        <dbReference type="ARBA" id="ARBA00022475"/>
    </source>
</evidence>
<dbReference type="NCBIfam" id="TIGR00360">
    <property type="entry name" value="ComEC_N-term"/>
    <property type="match status" value="1"/>
</dbReference>
<accession>A0A5C7A6Z3</accession>
<evidence type="ECO:0000256" key="5">
    <source>
        <dbReference type="ARBA" id="ARBA00023136"/>
    </source>
</evidence>
<reference evidence="8 9" key="1">
    <citation type="submission" date="2019-08" db="EMBL/GenBank/DDBJ databases">
        <title>Genome sequence of Psychrobacter frigidicola ACAM304 (type strain).</title>
        <authorList>
            <person name="Bowman J.P."/>
        </authorList>
    </citation>
    <scope>NUCLEOTIDE SEQUENCE [LARGE SCALE GENOMIC DNA]</scope>
    <source>
        <strain evidence="8 9">ACAM 304</strain>
    </source>
</reference>
<dbReference type="PANTHER" id="PTHR30619">
    <property type="entry name" value="DNA INTERNALIZATION/COMPETENCE PROTEIN COMEC/REC2"/>
    <property type="match status" value="1"/>
</dbReference>
<organism evidence="8 9">
    <name type="scientific">Psychrobacter frigidicola</name>
    <dbReference type="NCBI Taxonomy" id="45611"/>
    <lineage>
        <taxon>Bacteria</taxon>
        <taxon>Pseudomonadati</taxon>
        <taxon>Pseudomonadota</taxon>
        <taxon>Gammaproteobacteria</taxon>
        <taxon>Moraxellales</taxon>
        <taxon>Moraxellaceae</taxon>
        <taxon>Psychrobacter</taxon>
    </lineage>
</organism>
<evidence type="ECO:0000256" key="1">
    <source>
        <dbReference type="ARBA" id="ARBA00004651"/>
    </source>
</evidence>
<feature type="transmembrane region" description="Helical" evidence="6">
    <location>
        <begin position="568"/>
        <end position="589"/>
    </location>
</feature>
<dbReference type="Proteomes" id="UP000321903">
    <property type="component" value="Unassembled WGS sequence"/>
</dbReference>
<keyword evidence="9" id="KW-1185">Reference proteome</keyword>
<dbReference type="InterPro" id="IPR004477">
    <property type="entry name" value="ComEC_N"/>
</dbReference>
<keyword evidence="5 6" id="KW-0472">Membrane</keyword>
<name>A0A5C7A6Z3_9GAMM</name>
<proteinExistence type="predicted"/>
<feature type="transmembrane region" description="Helical" evidence="6">
    <location>
        <begin position="83"/>
        <end position="105"/>
    </location>
</feature>
<feature type="transmembrane region" description="Helical" evidence="6">
    <location>
        <begin position="538"/>
        <end position="562"/>
    </location>
</feature>
<feature type="transmembrane region" description="Helical" evidence="6">
    <location>
        <begin position="388"/>
        <end position="406"/>
    </location>
</feature>
<evidence type="ECO:0000256" key="6">
    <source>
        <dbReference type="SAM" id="Phobius"/>
    </source>
</evidence>
<dbReference type="InterPro" id="IPR052159">
    <property type="entry name" value="Competence_DNA_uptake"/>
</dbReference>
<gene>
    <name evidence="8" type="ORF">ES754_05040</name>
</gene>
<dbReference type="EMBL" id="VORZ01000001">
    <property type="protein sequence ID" value="TXD98294.1"/>
    <property type="molecule type" value="Genomic_DNA"/>
</dbReference>
<feature type="transmembrane region" description="Helical" evidence="6">
    <location>
        <begin position="507"/>
        <end position="526"/>
    </location>
</feature>
<keyword evidence="2" id="KW-1003">Cell membrane</keyword>
<evidence type="ECO:0000256" key="3">
    <source>
        <dbReference type="ARBA" id="ARBA00022692"/>
    </source>
</evidence>
<feature type="transmembrane region" description="Helical" evidence="6">
    <location>
        <begin position="30"/>
        <end position="54"/>
    </location>
</feature>
<comment type="caution">
    <text evidence="8">The sequence shown here is derived from an EMBL/GenBank/DDBJ whole genome shotgun (WGS) entry which is preliminary data.</text>
</comment>
<dbReference type="PANTHER" id="PTHR30619:SF1">
    <property type="entry name" value="RECOMBINATION PROTEIN 2"/>
    <property type="match status" value="1"/>
</dbReference>
<dbReference type="GO" id="GO:0005886">
    <property type="term" value="C:plasma membrane"/>
    <property type="evidence" value="ECO:0007669"/>
    <property type="project" value="UniProtKB-SubCell"/>
</dbReference>
<evidence type="ECO:0000256" key="4">
    <source>
        <dbReference type="ARBA" id="ARBA00022989"/>
    </source>
</evidence>
<feature type="transmembrane region" description="Helical" evidence="6">
    <location>
        <begin position="447"/>
        <end position="465"/>
    </location>
</feature>
<evidence type="ECO:0000259" key="7">
    <source>
        <dbReference type="Pfam" id="PF03772"/>
    </source>
</evidence>
<sequence length="1002" mass="111624">MYGLIGTLIIIIMIGALAVATSVGLPDSDLLVSMSAFSLVPLILIIVAIVLIMITQRRALSYIPASSTVSRHTSSIFHFPLKIVHYLLIALLIIMLLIGSAWQALSQHQQAEAAKITETMRVQAWVTIEGISDSVYDPETNSGYRQVALLRSISPLVSDLTAQDLNVATDKYVAAQTQTSLVKNKNEDKQYRILLNAYPKHNKNDTKLTGLNNLKPGDQLLMTLTLAPLKTSQEVINNSSGFDSYRWLRARHIDGVANVIATGSPINTTTNSSMMMMTSSDSYLQRLRVTIDQGRWQLRQHFYREWARQPDAQQQANAVTLSLLTGDRSLINHDTKDLYQLSGISHLLAISGTHVLFLAIVLAGLVTLLIDRKWSLLYRTIPRWQVRWWVMIGAAFIYALFTGFDVPAARTAWMLLAIGLVRLTLLPISTIRVLLALAILMAWFDPYVLWQAGYWLSFIAVALLLKYDDSLQLQNKNVSRDWQQPQDFISEKSNLPHKKLWLLFKRIFKLQCWLFIALLPVSLLLFGKVSLWGLVINLFAIGLFGWVIVPLNLLAGLCYLILPPVADSIWAVVSTIVANLHELMAWLTALPALKGAWLYTPINTGILLMALLVMLPWLLPRGLISRWLVLPPLMLLMMTIYANQQALTLTPTLYVLPTGDRYVTAALLQYPINNDEISNGNGKLNKENELESSLVSGSVSWLFLADHRPNGTRTMPSSLTAEQLSATLEQQLRTLSVSRLEGIVVQTSVATLTSPLANSLPNKKSKEKSIALSPELLPMTVAQLVQSMPVSRYWQAGRSERWSTRQQTYLTNNPSKTKTLISAQRCELGKTWQLPSGDLTLEAVTGWPTIDDNSVWDCALAIDSRSLIQVVQYNATNPQQSAKLTAQKLESSITPPKASINKTLKAARLENRQINQPTKSSQSRLILDASTHPRVWELWSLLCEAKPFAINSGLDNSTMWLSHSASQVSADILTAQHTDEVITYDNEPLEAALSLGTETQVD</sequence>
<comment type="subcellular location">
    <subcellularLocation>
        <location evidence="1">Cell membrane</location>
        <topology evidence="1">Multi-pass membrane protein</topology>
    </subcellularLocation>
</comment>
<feature type="transmembrane region" description="Helical" evidence="6">
    <location>
        <begin position="412"/>
        <end position="435"/>
    </location>
</feature>